<protein>
    <submittedName>
        <fullName evidence="1">RelE toxin of RelEB toxin-antitoxin system</fullName>
    </submittedName>
</protein>
<dbReference type="OrthoDB" id="1364255at2"/>
<gene>
    <name evidence="1" type="ORF">CLV31_10431</name>
</gene>
<dbReference type="AlphaFoldDB" id="A0A326S374"/>
<dbReference type="Pfam" id="PF06296">
    <property type="entry name" value="RelE"/>
    <property type="match status" value="1"/>
</dbReference>
<evidence type="ECO:0000313" key="2">
    <source>
        <dbReference type="Proteomes" id="UP000248917"/>
    </source>
</evidence>
<dbReference type="InterPro" id="IPR009387">
    <property type="entry name" value="HigB-2"/>
</dbReference>
<comment type="caution">
    <text evidence="1">The sequence shown here is derived from an EMBL/GenBank/DDBJ whole genome shotgun (WGS) entry which is preliminary data.</text>
</comment>
<reference evidence="1 2" key="1">
    <citation type="submission" date="2018-06" db="EMBL/GenBank/DDBJ databases">
        <title>Genomic Encyclopedia of Archaeal and Bacterial Type Strains, Phase II (KMG-II): from individual species to whole genera.</title>
        <authorList>
            <person name="Goeker M."/>
        </authorList>
    </citation>
    <scope>NUCLEOTIDE SEQUENCE [LARGE SCALE GENOMIC DNA]</scope>
    <source>
        <strain evidence="1 2">T4</strain>
    </source>
</reference>
<dbReference type="Proteomes" id="UP000248917">
    <property type="component" value="Unassembled WGS sequence"/>
</dbReference>
<keyword evidence="2" id="KW-1185">Reference proteome</keyword>
<evidence type="ECO:0000313" key="1">
    <source>
        <dbReference type="EMBL" id="PZV84383.1"/>
    </source>
</evidence>
<organism evidence="1 2">
    <name type="scientific">Algoriphagus aquaeductus</name>
    <dbReference type="NCBI Taxonomy" id="475299"/>
    <lineage>
        <taxon>Bacteria</taxon>
        <taxon>Pseudomonadati</taxon>
        <taxon>Bacteroidota</taxon>
        <taxon>Cytophagia</taxon>
        <taxon>Cytophagales</taxon>
        <taxon>Cyclobacteriaceae</taxon>
        <taxon>Algoriphagus</taxon>
    </lineage>
</organism>
<proteinExistence type="predicted"/>
<dbReference type="RefSeq" id="WP_111392069.1">
    <property type="nucleotide sequence ID" value="NZ_QKTX01000004.1"/>
</dbReference>
<accession>A0A326S374</accession>
<sequence length="109" mass="12245">MSFEVLVSSNFKKEAKRLSKKYPSLKNEIRILAKNLKENPEMGTSLGGDIFKIRMAIQSKGRGKSAGARVITFVLFPDFKIFLLSIYDKSEQSSISLEKIKSLISEELG</sequence>
<name>A0A326S374_9BACT</name>
<dbReference type="EMBL" id="QKTX01000004">
    <property type="protein sequence ID" value="PZV84383.1"/>
    <property type="molecule type" value="Genomic_DNA"/>
</dbReference>